<evidence type="ECO:0000313" key="12">
    <source>
        <dbReference type="Proteomes" id="UP000044602"/>
    </source>
</evidence>
<feature type="compositionally biased region" description="Low complexity" evidence="8">
    <location>
        <begin position="42"/>
        <end position="82"/>
    </location>
</feature>
<keyword evidence="5" id="KW-0808">Transferase</keyword>
<sequence>MKAAKSLAVCLAALTPLASAWPQWLPEIDALVVRQNDDERTTAAASASAEASAAETTQAPRTTGSARTTGSGTEEETATTTGRRGGSLNTAEIPTGTNTRSSTRTTSIDDLAAAGGIQMTTPAPTDPALKLYKAGNDITLGWNYTNVQAEPTAVDVLISMALGNNVWTVTQNMTYSTMGNNVVWETEQYATAGAEMALSNGKYTLVVYDSDEGPEATPRPGYLAPYDGFTFDIYLPNSYEDLKDGWTCPTCNAGVPAFDSKAVGFALTMSVATVASFTWWSFERLDHWRQHGYQNFVCASVHFTGLTMCSTTANSPSVASYTELVLQRMPSPERKRRQEMDNATGETTCGCNFGITGPVPLASYMRMCMTGDIGGYYTGLIEQGRDQFGTKGDFVTSPEISQIFGELVGIWFVTEWMSQGKPEKGVELIELGPGRGTLMDDILRTVQNFKEFASSIDAIYMVEASPTLREAQKNLLCGPDAPMTESKIGHHSISKYGNIPIIWTGVVKAIPEGPDKMPLMVAHEFFDALPIHAFQSAKKAPPPTPPRMPTSNPPNSPTQTEPSVVETSPLPAFEWRELVVSPTPPDATHATLNTPTSEQKDMVPEFQLTLSPAPTKHALYVPESSQRYRALKSVPGSVIEVCPDASMFAGDLAARIGGTAEAPRKRPAGAALILDYGTEDTIPINSLRGIRRHRRVNPFTEPGLVDLSADVDFAALAEAVTKASDGVEVHGPVEQAAFLGQMGIKERAEMLSKRAGLPKERAEDIEKSWRRLVDRGPGGMGKVYKVMAILPENDGQRRPVGFGGDV</sequence>
<dbReference type="GO" id="GO:0035243">
    <property type="term" value="F:protein-arginine omega-N symmetric methyltransferase activity"/>
    <property type="evidence" value="ECO:0007669"/>
    <property type="project" value="UniProtKB-EC"/>
</dbReference>
<comment type="catalytic activity">
    <reaction evidence="7">
        <text>L-arginyl-[protein] + 2 S-adenosyl-L-methionine = N(omega),N(omega)'-dimethyl-L-arginyl-[protein] + 2 S-adenosyl-L-homocysteine + 2 H(+)</text>
        <dbReference type="Rhea" id="RHEA:48108"/>
        <dbReference type="Rhea" id="RHEA-COMP:10532"/>
        <dbReference type="Rhea" id="RHEA-COMP:11992"/>
        <dbReference type="ChEBI" id="CHEBI:15378"/>
        <dbReference type="ChEBI" id="CHEBI:29965"/>
        <dbReference type="ChEBI" id="CHEBI:57856"/>
        <dbReference type="ChEBI" id="CHEBI:59789"/>
        <dbReference type="ChEBI" id="CHEBI:88221"/>
        <dbReference type="EC" id="2.1.1.320"/>
    </reaction>
</comment>
<dbReference type="Gene3D" id="3.40.50.12710">
    <property type="match status" value="1"/>
</dbReference>
<evidence type="ECO:0000256" key="1">
    <source>
        <dbReference type="ARBA" id="ARBA00004173"/>
    </source>
</evidence>
<dbReference type="GO" id="GO:0032259">
    <property type="term" value="P:methylation"/>
    <property type="evidence" value="ECO:0007669"/>
    <property type="project" value="UniProtKB-KW"/>
</dbReference>
<evidence type="ECO:0000256" key="7">
    <source>
        <dbReference type="ARBA" id="ARBA00048612"/>
    </source>
</evidence>
<dbReference type="InterPro" id="IPR003788">
    <property type="entry name" value="NDUFAF7"/>
</dbReference>
<dbReference type="SUPFAM" id="SSF53335">
    <property type="entry name" value="S-adenosyl-L-methionine-dependent methyltransferases"/>
    <property type="match status" value="1"/>
</dbReference>
<dbReference type="PANTHER" id="PTHR12049:SF7">
    <property type="entry name" value="PROTEIN ARGININE METHYLTRANSFERASE NDUFAF7, MITOCHONDRIAL"/>
    <property type="match status" value="1"/>
</dbReference>
<dbReference type="PANTHER" id="PTHR12049">
    <property type="entry name" value="PROTEIN ARGININE METHYLTRANSFERASE NDUFAF7, MITOCHONDRIAL"/>
    <property type="match status" value="1"/>
</dbReference>
<evidence type="ECO:0000256" key="3">
    <source>
        <dbReference type="ARBA" id="ARBA00011935"/>
    </source>
</evidence>
<feature type="region of interest" description="Disordered" evidence="8">
    <location>
        <begin position="536"/>
        <end position="566"/>
    </location>
</feature>
<accession>A0A0G4LU60</accession>
<feature type="signal peptide" evidence="9">
    <location>
        <begin position="1"/>
        <end position="20"/>
    </location>
</feature>
<dbReference type="Pfam" id="PF23585">
    <property type="entry name" value="DUF7137"/>
    <property type="match status" value="1"/>
</dbReference>
<feature type="domain" description="DUF7137" evidence="10">
    <location>
        <begin position="112"/>
        <end position="250"/>
    </location>
</feature>
<feature type="chain" id="PRO_5002567065" description="type II protein arginine methyltransferase" evidence="9">
    <location>
        <begin position="21"/>
        <end position="806"/>
    </location>
</feature>
<keyword evidence="4" id="KW-0489">Methyltransferase</keyword>
<dbReference type="InterPro" id="IPR038375">
    <property type="entry name" value="NDUFAF7_sf"/>
</dbReference>
<dbReference type="GO" id="GO:0032981">
    <property type="term" value="P:mitochondrial respiratory chain complex I assembly"/>
    <property type="evidence" value="ECO:0007669"/>
    <property type="project" value="TreeGrafter"/>
</dbReference>
<comment type="similarity">
    <text evidence="2">Belongs to the NDUFAF7 family.</text>
</comment>
<dbReference type="EMBL" id="CVQH01018890">
    <property type="protein sequence ID" value="CRK25522.1"/>
    <property type="molecule type" value="Genomic_DNA"/>
</dbReference>
<feature type="region of interest" description="Disordered" evidence="8">
    <location>
        <begin position="42"/>
        <end position="106"/>
    </location>
</feature>
<dbReference type="STRING" id="100787.A0A0G4LU60"/>
<keyword evidence="6" id="KW-0496">Mitochondrion</keyword>
<keyword evidence="9" id="KW-0732">Signal</keyword>
<protein>
    <recommendedName>
        <fullName evidence="3">type II protein arginine methyltransferase</fullName>
        <ecNumber evidence="3">2.1.1.320</ecNumber>
    </recommendedName>
</protein>
<name>A0A0G4LU60_VERLO</name>
<feature type="compositionally biased region" description="Pro residues" evidence="8">
    <location>
        <begin position="540"/>
        <end position="556"/>
    </location>
</feature>
<dbReference type="Proteomes" id="UP000044602">
    <property type="component" value="Unassembled WGS sequence"/>
</dbReference>
<evidence type="ECO:0000256" key="4">
    <source>
        <dbReference type="ARBA" id="ARBA00022603"/>
    </source>
</evidence>
<evidence type="ECO:0000256" key="9">
    <source>
        <dbReference type="SAM" id="SignalP"/>
    </source>
</evidence>
<reference evidence="11 12" key="1">
    <citation type="submission" date="2015-05" db="EMBL/GenBank/DDBJ databases">
        <authorList>
            <person name="Wang D.B."/>
            <person name="Wang M."/>
        </authorList>
    </citation>
    <scope>NUCLEOTIDE SEQUENCE [LARGE SCALE GENOMIC DNA]</scope>
    <source>
        <strain evidence="11">VL1</strain>
    </source>
</reference>
<keyword evidence="12" id="KW-1185">Reference proteome</keyword>
<organism evidence="11 12">
    <name type="scientific">Verticillium longisporum</name>
    <name type="common">Verticillium dahliae var. longisporum</name>
    <dbReference type="NCBI Taxonomy" id="100787"/>
    <lineage>
        <taxon>Eukaryota</taxon>
        <taxon>Fungi</taxon>
        <taxon>Dikarya</taxon>
        <taxon>Ascomycota</taxon>
        <taxon>Pezizomycotina</taxon>
        <taxon>Sordariomycetes</taxon>
        <taxon>Hypocreomycetidae</taxon>
        <taxon>Glomerellales</taxon>
        <taxon>Plectosphaerellaceae</taxon>
        <taxon>Verticillium</taxon>
    </lineage>
</organism>
<gene>
    <name evidence="11" type="ORF">BN1708_004053</name>
</gene>
<evidence type="ECO:0000313" key="11">
    <source>
        <dbReference type="EMBL" id="CRK25522.1"/>
    </source>
</evidence>
<dbReference type="AlphaFoldDB" id="A0A0G4LU60"/>
<dbReference type="GO" id="GO:0005739">
    <property type="term" value="C:mitochondrion"/>
    <property type="evidence" value="ECO:0007669"/>
    <property type="project" value="UniProtKB-SubCell"/>
</dbReference>
<evidence type="ECO:0000256" key="6">
    <source>
        <dbReference type="ARBA" id="ARBA00023128"/>
    </source>
</evidence>
<dbReference type="EC" id="2.1.1.320" evidence="3"/>
<evidence type="ECO:0000256" key="8">
    <source>
        <dbReference type="SAM" id="MobiDB-lite"/>
    </source>
</evidence>
<evidence type="ECO:0000256" key="5">
    <source>
        <dbReference type="ARBA" id="ARBA00022679"/>
    </source>
</evidence>
<evidence type="ECO:0000256" key="2">
    <source>
        <dbReference type="ARBA" id="ARBA00005891"/>
    </source>
</evidence>
<proteinExistence type="inferred from homology"/>
<dbReference type="InterPro" id="IPR055561">
    <property type="entry name" value="DUF7137"/>
</dbReference>
<dbReference type="InterPro" id="IPR029063">
    <property type="entry name" value="SAM-dependent_MTases_sf"/>
</dbReference>
<comment type="subcellular location">
    <subcellularLocation>
        <location evidence="1">Mitochondrion</location>
    </subcellularLocation>
</comment>
<feature type="compositionally biased region" description="Low complexity" evidence="8">
    <location>
        <begin position="95"/>
        <end position="106"/>
    </location>
</feature>
<dbReference type="Pfam" id="PF02636">
    <property type="entry name" value="Methyltransf_28"/>
    <property type="match status" value="1"/>
</dbReference>
<evidence type="ECO:0000259" key="10">
    <source>
        <dbReference type="Pfam" id="PF23585"/>
    </source>
</evidence>